<name>A0A0A0UWD6_9ACTN</name>
<dbReference type="Gene3D" id="1.20.140.10">
    <property type="entry name" value="Butyryl-CoA Dehydrogenase, subunit A, domain 3"/>
    <property type="match status" value="1"/>
</dbReference>
<evidence type="ECO:0000256" key="4">
    <source>
        <dbReference type="ARBA" id="ARBA00022827"/>
    </source>
</evidence>
<dbReference type="PROSITE" id="PS00073">
    <property type="entry name" value="ACYL_COA_DH_2"/>
    <property type="match status" value="1"/>
</dbReference>
<evidence type="ECO:0000256" key="1">
    <source>
        <dbReference type="ARBA" id="ARBA00001974"/>
    </source>
</evidence>
<dbReference type="PIRSF" id="PIRSF016578">
    <property type="entry name" value="HsaA"/>
    <property type="match status" value="1"/>
</dbReference>
<dbReference type="InterPro" id="IPR009075">
    <property type="entry name" value="AcylCo_DH/oxidase_C"/>
</dbReference>
<keyword evidence="4 6" id="KW-0274">FAD</keyword>
<evidence type="ECO:0000256" key="2">
    <source>
        <dbReference type="ARBA" id="ARBA00009347"/>
    </source>
</evidence>
<dbReference type="Pfam" id="PF02771">
    <property type="entry name" value="Acyl-CoA_dh_N"/>
    <property type="match status" value="1"/>
</dbReference>
<dbReference type="SUPFAM" id="SSF47203">
    <property type="entry name" value="Acyl-CoA dehydrogenase C-terminal domain-like"/>
    <property type="match status" value="1"/>
</dbReference>
<evidence type="ECO:0000256" key="5">
    <source>
        <dbReference type="ARBA" id="ARBA00023002"/>
    </source>
</evidence>
<organism evidence="10">
    <name type="scientific">Streptomyces sp. CB00765</name>
    <dbReference type="NCBI Taxonomy" id="1489680"/>
    <lineage>
        <taxon>Bacteria</taxon>
        <taxon>Bacillati</taxon>
        <taxon>Actinomycetota</taxon>
        <taxon>Actinomycetes</taxon>
        <taxon>Kitasatosporales</taxon>
        <taxon>Streptomycetaceae</taxon>
        <taxon>Streptomyces</taxon>
    </lineage>
</organism>
<dbReference type="SUPFAM" id="SSF56645">
    <property type="entry name" value="Acyl-CoA dehydrogenase NM domain-like"/>
    <property type="match status" value="1"/>
</dbReference>
<dbReference type="InterPro" id="IPR006091">
    <property type="entry name" value="Acyl-CoA_Oxase/DH_mid-dom"/>
</dbReference>
<dbReference type="Gene3D" id="2.40.110.10">
    <property type="entry name" value="Butyryl-CoA Dehydrogenase, subunit A, domain 2"/>
    <property type="match status" value="1"/>
</dbReference>
<dbReference type="InterPro" id="IPR013786">
    <property type="entry name" value="AcylCoA_DH/ox_N"/>
</dbReference>
<dbReference type="GO" id="GO:0003995">
    <property type="term" value="F:acyl-CoA dehydrogenase activity"/>
    <property type="evidence" value="ECO:0007669"/>
    <property type="project" value="InterPro"/>
</dbReference>
<feature type="domain" description="Acyl-CoA dehydrogenase/oxidase N-terminal" evidence="9">
    <location>
        <begin position="7"/>
        <end position="117"/>
    </location>
</feature>
<evidence type="ECO:0000259" key="9">
    <source>
        <dbReference type="Pfam" id="PF02771"/>
    </source>
</evidence>
<evidence type="ECO:0000313" key="10">
    <source>
        <dbReference type="EMBL" id="AIW55603.1"/>
    </source>
</evidence>
<dbReference type="PANTHER" id="PTHR43884:SF12">
    <property type="entry name" value="ISOVALERYL-COA DEHYDROGENASE, MITOCHONDRIAL-RELATED"/>
    <property type="match status" value="1"/>
</dbReference>
<dbReference type="InterPro" id="IPR036250">
    <property type="entry name" value="AcylCo_DH-like_C"/>
</dbReference>
<feature type="domain" description="Acyl-CoA oxidase/dehydrogenase middle" evidence="8">
    <location>
        <begin position="122"/>
        <end position="217"/>
    </location>
</feature>
<dbReference type="FunFam" id="1.20.140.10:FF:000001">
    <property type="entry name" value="Acyl-CoA dehydrogenase"/>
    <property type="match status" value="1"/>
</dbReference>
<dbReference type="InterPro" id="IPR037069">
    <property type="entry name" value="AcylCoA_DH/ox_N_sf"/>
</dbReference>
<reference evidence="10" key="1">
    <citation type="journal article" date="2014" name="J. Nat. Prod.">
        <title>Strain prioritization for natural product discovery by a high-throughput real-time PCR method.</title>
        <authorList>
            <person name="Hindra"/>
            <person name="Huang T."/>
            <person name="Yang D."/>
            <person name="Rudolf J.D."/>
            <person name="Xie P."/>
            <person name="Xie G."/>
            <person name="Teng Q."/>
            <person name="Lohman J.R."/>
            <person name="Zhu X."/>
            <person name="Huang Y."/>
            <person name="Zhao L.X."/>
            <person name="Jiang Y."/>
            <person name="Duan Y."/>
            <person name="Shen B."/>
        </authorList>
    </citation>
    <scope>NUCLEOTIDE SEQUENCE</scope>
    <source>
        <strain evidence="10">CB00765</strain>
    </source>
</reference>
<dbReference type="Gene3D" id="1.10.540.10">
    <property type="entry name" value="Acyl-CoA dehydrogenase/oxidase, N-terminal domain"/>
    <property type="match status" value="1"/>
</dbReference>
<comment type="cofactor">
    <cofactor evidence="1 6">
        <name>FAD</name>
        <dbReference type="ChEBI" id="CHEBI:57692"/>
    </cofactor>
</comment>
<evidence type="ECO:0000259" key="8">
    <source>
        <dbReference type="Pfam" id="PF02770"/>
    </source>
</evidence>
<accession>A0A0A0UWD6</accession>
<dbReference type="AlphaFoldDB" id="A0A0A0UWD6"/>
<feature type="domain" description="Acyl-CoA dehydrogenase/oxidase C-terminal" evidence="7">
    <location>
        <begin position="229"/>
        <end position="377"/>
    </location>
</feature>
<proteinExistence type="inferred from homology"/>
<dbReference type="InterPro" id="IPR006089">
    <property type="entry name" value="Acyl-CoA_DH_CS"/>
</dbReference>
<dbReference type="PANTHER" id="PTHR43884">
    <property type="entry name" value="ACYL-COA DEHYDROGENASE"/>
    <property type="match status" value="1"/>
</dbReference>
<sequence length="388" mass="42932">MRRTLFTPEHEQFRETARAYYLRECVPHAEEWEQAGIVSREAWRAAGAAGLIGWEFPEEFGGQGIRDFRYNAIMAEEMAATGTVGIGLGLQNDVLPSYLSHLTGEQQHRWLPGIVSGRTICALALSEPDAGSDLAAMRTTARREGDHYVLSGQKTFITNGILADFVIVACKTDPDARHKGISLLVVERGMPGFERGRRLDKVGLKAQDTAELFFHDVRVPAANLLGAEGRGFAYMMENLPTERIAIAVSALGGAQRAFELALEYARTRTAFGQPIGTFQANRFALADMRAKLDAARTYVDGCIMALVEGHLTAVDAAAAKYWTTETAWQIIDRCVQLFGGYGYINEYEIARIWRDNRIERIFGGTSEIMQEIVGRSLGLTSATVRKQE</sequence>
<protein>
    <submittedName>
        <fullName evidence="10">PtmO4</fullName>
    </submittedName>
</protein>
<dbReference type="Pfam" id="PF00441">
    <property type="entry name" value="Acyl-CoA_dh_1"/>
    <property type="match status" value="1"/>
</dbReference>
<dbReference type="InterPro" id="IPR009100">
    <property type="entry name" value="AcylCoA_DH/oxidase_NM_dom_sf"/>
</dbReference>
<dbReference type="Pfam" id="PF02770">
    <property type="entry name" value="Acyl-CoA_dh_M"/>
    <property type="match status" value="1"/>
</dbReference>
<dbReference type="PROSITE" id="PS00072">
    <property type="entry name" value="ACYL_COA_DH_1"/>
    <property type="match status" value="1"/>
</dbReference>
<comment type="similarity">
    <text evidence="2 6">Belongs to the acyl-CoA dehydrogenase family.</text>
</comment>
<dbReference type="GO" id="GO:0050660">
    <property type="term" value="F:flavin adenine dinucleotide binding"/>
    <property type="evidence" value="ECO:0007669"/>
    <property type="project" value="InterPro"/>
</dbReference>
<keyword evidence="3 6" id="KW-0285">Flavoprotein</keyword>
<evidence type="ECO:0000259" key="7">
    <source>
        <dbReference type="Pfam" id="PF00441"/>
    </source>
</evidence>
<dbReference type="FunFam" id="2.40.110.10:FF:000002">
    <property type="entry name" value="Acyl-CoA dehydrogenase fadE12"/>
    <property type="match status" value="1"/>
</dbReference>
<evidence type="ECO:0000256" key="6">
    <source>
        <dbReference type="RuleBase" id="RU362125"/>
    </source>
</evidence>
<dbReference type="EMBL" id="KJ189772">
    <property type="protein sequence ID" value="AIW55603.1"/>
    <property type="molecule type" value="Genomic_DNA"/>
</dbReference>
<keyword evidence="5 6" id="KW-0560">Oxidoreductase</keyword>
<dbReference type="InterPro" id="IPR046373">
    <property type="entry name" value="Acyl-CoA_Oxase/DH_mid-dom_sf"/>
</dbReference>
<evidence type="ECO:0000256" key="3">
    <source>
        <dbReference type="ARBA" id="ARBA00022630"/>
    </source>
</evidence>